<proteinExistence type="predicted"/>
<comment type="caution">
    <text evidence="1">The sequence shown here is derived from an EMBL/GenBank/DDBJ whole genome shotgun (WGS) entry which is preliminary data.</text>
</comment>
<dbReference type="InterPro" id="IPR026444">
    <property type="entry name" value="Secre_tail"/>
</dbReference>
<evidence type="ECO:0000313" key="2">
    <source>
        <dbReference type="Proteomes" id="UP001171916"/>
    </source>
</evidence>
<sequence>MRIFLILFLILPLACLGQLSYRHSEGVSVRQNGDFLDSPFSGGINSAQIHTIDLNGDGAEEWLIWDINSRQLQAYAVNDNSFTYLPEVSYFLPADINGFLAVEDFDLDGKKDLFTSTALGIKAYRNTSSGDYPSFELASDVLRLDTGPNIQANNLDTPLLRDLDGDGDLDLVIFNFASGDYLEFYKNTSVERTGTPGLDGFEFPEFFWGNFVFCGCGDFSYGTTCNGIPLDPDLRTAPNARILHAGGHSILYEDYNGDGVSDLVLGRDECDILYFLPNKGTENQPIFDSFSNELPAFGALPQFPRYHVGESVGDDLIISLNTNQSSFNFQIDFKESVFRLSPNSSGAIPILQNDILDLGENSKPFFQGNKSSGNLWVTYNSVTETGTLSHLSSYSFSNNEFTLIESSEIEFLELQLVDAQYLEFIDQTGVNHSIASGIRYENNIPVSRIFEKSESGFQEINFEGYQPARGDYLQFFDYENQDYLLVAAQNGSLDLYKVDFSIYSAELIENDFLDFVDNPATRNLFVAVEAGESPNLFAVDQLGIVTRIENFMESERREIIQIETGNGSFQSRLGRQNAMTVLPALFSEAPDLILGSTGGGLIFLKSSEDIPPGDREFLLKVYPNPSSGPIKILSNREATGRLISAMGQVLLEGFSIPANLEFEIQAGFLPPGLYIIQLEVDNEFRTSRKIWIR</sequence>
<protein>
    <submittedName>
        <fullName evidence="1">T9SS type A sorting domain-containing protein</fullName>
    </submittedName>
</protein>
<accession>A0ABT7YEW7</accession>
<keyword evidence="2" id="KW-1185">Reference proteome</keyword>
<reference evidence="1" key="1">
    <citation type="submission" date="2023-06" db="EMBL/GenBank/DDBJ databases">
        <title>Robiginitalea aurantiacus sp. nov. and Algoriphagus sediminis sp. nov., isolated from coastal sediment.</title>
        <authorList>
            <person name="Zhou Z.Y."/>
            <person name="An J."/>
            <person name="Jia Y.W."/>
            <person name="Du Z.J."/>
        </authorList>
    </citation>
    <scope>NUCLEOTIDE SEQUENCE</scope>
    <source>
        <strain evidence="1">C2-7</strain>
    </source>
</reference>
<dbReference type="Proteomes" id="UP001171916">
    <property type="component" value="Unassembled WGS sequence"/>
</dbReference>
<gene>
    <name evidence="1" type="ORF">QVH07_12920</name>
</gene>
<dbReference type="InterPro" id="IPR028994">
    <property type="entry name" value="Integrin_alpha_N"/>
</dbReference>
<dbReference type="SUPFAM" id="SSF69318">
    <property type="entry name" value="Integrin alpha N-terminal domain"/>
    <property type="match status" value="1"/>
</dbReference>
<dbReference type="NCBIfam" id="TIGR04183">
    <property type="entry name" value="Por_Secre_tail"/>
    <property type="match status" value="1"/>
</dbReference>
<evidence type="ECO:0000313" key="1">
    <source>
        <dbReference type="EMBL" id="MDN3205059.1"/>
    </source>
</evidence>
<organism evidence="1 2">
    <name type="scientific">Algoriphagus sediminis</name>
    <dbReference type="NCBI Taxonomy" id="3057113"/>
    <lineage>
        <taxon>Bacteria</taxon>
        <taxon>Pseudomonadati</taxon>
        <taxon>Bacteroidota</taxon>
        <taxon>Cytophagia</taxon>
        <taxon>Cytophagales</taxon>
        <taxon>Cyclobacteriaceae</taxon>
        <taxon>Algoriphagus</taxon>
    </lineage>
</organism>
<dbReference type="RefSeq" id="WP_290000937.1">
    <property type="nucleotide sequence ID" value="NZ_JAUEPH010000005.1"/>
</dbReference>
<name>A0ABT7YEW7_9BACT</name>
<dbReference type="EMBL" id="JAUEPH010000005">
    <property type="protein sequence ID" value="MDN3205059.1"/>
    <property type="molecule type" value="Genomic_DNA"/>
</dbReference>